<dbReference type="AlphaFoldDB" id="A0A939RZZ1"/>
<dbReference type="GO" id="GO:0006631">
    <property type="term" value="P:fatty acid metabolic process"/>
    <property type="evidence" value="ECO:0007669"/>
    <property type="project" value="TreeGrafter"/>
</dbReference>
<evidence type="ECO:0000256" key="1">
    <source>
        <dbReference type="ARBA" id="ARBA00006432"/>
    </source>
</evidence>
<reference evidence="5" key="1">
    <citation type="submission" date="2021-03" db="EMBL/GenBank/DDBJ databases">
        <title>Leucobacter chromiisoli sp. nov., isolated from chromium-containing soil of chemical plant.</title>
        <authorList>
            <person name="Xu Z."/>
        </authorList>
    </citation>
    <scope>NUCLEOTIDE SEQUENCE</scope>
    <source>
        <strain evidence="5">A2</strain>
    </source>
</reference>
<dbReference type="InterPro" id="IPR025110">
    <property type="entry name" value="AMP-bd_C"/>
</dbReference>
<dbReference type="Gene3D" id="3.40.50.12780">
    <property type="entry name" value="N-terminal domain of ligase-like"/>
    <property type="match status" value="1"/>
</dbReference>
<feature type="domain" description="AMP-dependent synthetase/ligase" evidence="3">
    <location>
        <begin position="43"/>
        <end position="396"/>
    </location>
</feature>
<sequence>MLRGEELWDAPVTAGLTTANVRGHELVVYEDAPTSLYTSLVASAVRAPDSVALIADDGRTATFSQLRMLVDQAATCLERRVRPGTRVALLLDTSIEFAVALYAVNRCGGVAVPVPTKHRAPEMRALLDLAEPELIIAEERFRDWDGVGDSTAELLWSENRDDGYGFGGWGCGAIPTPPRQADPDADCLLMYTSGTTSVSKGVLLTNRGVGHAIAAYRHVLGIGPGDSSVLPVPIAYVTGLVALLGLFVHVGGALHLHRRFDADRLLRTLEQERITFVHASPTVYALLLDAAARRDHPPLPALRMMACGAAHMPVSRIRELHAWLPRMEFRTVYGLTETSSPALIFPADAATSVHCGSSGRPIPGLQLQVRDEAGREVERGEPGALWLRGANLLRRYDGIETPSLTEDGWLDTGDVGYIGDDDYVFLVDRTKDMINRGGEKVWCIDVEEALRRIDGIADAAVVGAPDELYGEVPVALIVPGPGGAPSHQRIVEQLSETLARYQLPVRFLVREEMPLTQNLKVDKRAVRELFASA</sequence>
<evidence type="ECO:0000259" key="4">
    <source>
        <dbReference type="Pfam" id="PF13193"/>
    </source>
</evidence>
<keyword evidence="6" id="KW-1185">Reference proteome</keyword>
<dbReference type="InterPro" id="IPR045851">
    <property type="entry name" value="AMP-bd_C_sf"/>
</dbReference>
<dbReference type="PANTHER" id="PTHR43201:SF5">
    <property type="entry name" value="MEDIUM-CHAIN ACYL-COA LIGASE ACSF2, MITOCHONDRIAL"/>
    <property type="match status" value="1"/>
</dbReference>
<dbReference type="Proteomes" id="UP000664398">
    <property type="component" value="Unassembled WGS sequence"/>
</dbReference>
<evidence type="ECO:0000259" key="3">
    <source>
        <dbReference type="Pfam" id="PF00501"/>
    </source>
</evidence>
<organism evidence="5 6">
    <name type="scientific">Leucobacter ruminantium</name>
    <dbReference type="NCBI Taxonomy" id="1289170"/>
    <lineage>
        <taxon>Bacteria</taxon>
        <taxon>Bacillati</taxon>
        <taxon>Actinomycetota</taxon>
        <taxon>Actinomycetes</taxon>
        <taxon>Micrococcales</taxon>
        <taxon>Microbacteriaceae</taxon>
        <taxon>Leucobacter</taxon>
    </lineage>
</organism>
<dbReference type="InterPro" id="IPR020845">
    <property type="entry name" value="AMP-binding_CS"/>
</dbReference>
<keyword evidence="2 5" id="KW-0436">Ligase</keyword>
<dbReference type="InterPro" id="IPR000873">
    <property type="entry name" value="AMP-dep_synth/lig_dom"/>
</dbReference>
<proteinExistence type="inferred from homology"/>
<dbReference type="RefSeq" id="WP_208046444.1">
    <property type="nucleotide sequence ID" value="NZ_JAGDYL010000021.1"/>
</dbReference>
<dbReference type="PROSITE" id="PS00455">
    <property type="entry name" value="AMP_BINDING"/>
    <property type="match status" value="1"/>
</dbReference>
<dbReference type="InterPro" id="IPR042099">
    <property type="entry name" value="ANL_N_sf"/>
</dbReference>
<dbReference type="GO" id="GO:0031956">
    <property type="term" value="F:medium-chain fatty acid-CoA ligase activity"/>
    <property type="evidence" value="ECO:0007669"/>
    <property type="project" value="TreeGrafter"/>
</dbReference>
<dbReference type="Gene3D" id="3.30.300.30">
    <property type="match status" value="1"/>
</dbReference>
<comment type="similarity">
    <text evidence="1">Belongs to the ATP-dependent AMP-binding enzyme family.</text>
</comment>
<protein>
    <submittedName>
        <fullName evidence="5">Acyl--CoA ligase</fullName>
    </submittedName>
</protein>
<dbReference type="Pfam" id="PF00501">
    <property type="entry name" value="AMP-binding"/>
    <property type="match status" value="1"/>
</dbReference>
<dbReference type="PANTHER" id="PTHR43201">
    <property type="entry name" value="ACYL-COA SYNTHETASE"/>
    <property type="match status" value="1"/>
</dbReference>
<gene>
    <name evidence="5" type="ORF">J4H91_11710</name>
</gene>
<dbReference type="EMBL" id="JAGDYL010000021">
    <property type="protein sequence ID" value="MBO1805974.1"/>
    <property type="molecule type" value="Genomic_DNA"/>
</dbReference>
<feature type="domain" description="AMP-binding enzyme C-terminal" evidence="4">
    <location>
        <begin position="446"/>
        <end position="520"/>
    </location>
</feature>
<dbReference type="SUPFAM" id="SSF56801">
    <property type="entry name" value="Acetyl-CoA synthetase-like"/>
    <property type="match status" value="1"/>
</dbReference>
<dbReference type="Pfam" id="PF13193">
    <property type="entry name" value="AMP-binding_C"/>
    <property type="match status" value="1"/>
</dbReference>
<evidence type="ECO:0000313" key="6">
    <source>
        <dbReference type="Proteomes" id="UP000664398"/>
    </source>
</evidence>
<accession>A0A939RZZ1</accession>
<name>A0A939RZZ1_9MICO</name>
<comment type="caution">
    <text evidence="5">The sequence shown here is derived from an EMBL/GenBank/DDBJ whole genome shotgun (WGS) entry which is preliminary data.</text>
</comment>
<evidence type="ECO:0000313" key="5">
    <source>
        <dbReference type="EMBL" id="MBO1805974.1"/>
    </source>
</evidence>
<evidence type="ECO:0000256" key="2">
    <source>
        <dbReference type="ARBA" id="ARBA00022598"/>
    </source>
</evidence>